<dbReference type="Proteomes" id="UP000662770">
    <property type="component" value="Chromosome"/>
</dbReference>
<dbReference type="InterPro" id="IPR018900">
    <property type="entry name" value="Curli_CsgE"/>
</dbReference>
<evidence type="ECO:0000313" key="6">
    <source>
        <dbReference type="Proteomes" id="UP000662770"/>
    </source>
</evidence>
<evidence type="ECO:0000256" key="4">
    <source>
        <dbReference type="SAM" id="SignalP"/>
    </source>
</evidence>
<dbReference type="RefSeq" id="WP_207354675.1">
    <property type="nucleotide sequence ID" value="NZ_CP071503.1"/>
</dbReference>
<evidence type="ECO:0000313" key="5">
    <source>
        <dbReference type="EMBL" id="QSX33442.1"/>
    </source>
</evidence>
<evidence type="ECO:0000256" key="2">
    <source>
        <dbReference type="ARBA" id="ARBA00014024"/>
    </source>
</evidence>
<accession>A0ABX7QQY8</accession>
<protein>
    <recommendedName>
        <fullName evidence="2">Curli production assembly/transport component CsgE</fullName>
    </recommendedName>
</protein>
<name>A0ABX7QQY8_9GAMM</name>
<keyword evidence="3 4" id="KW-0732">Signal</keyword>
<dbReference type="EMBL" id="CP071503">
    <property type="protein sequence ID" value="QSX33442.1"/>
    <property type="molecule type" value="Genomic_DNA"/>
</dbReference>
<gene>
    <name evidence="5" type="ORF">JYB87_17275</name>
</gene>
<proteinExistence type="predicted"/>
<evidence type="ECO:0000256" key="3">
    <source>
        <dbReference type="ARBA" id="ARBA00022729"/>
    </source>
</evidence>
<sequence>MKKCLFLVLLSLMFNFGAQSKEIELSGLVLDRTITRFGKDFTFYFSSYWREVPQTDGVSVVIYERVYPQAGTYLWLELNQKKIYETYFGRRYNDVKKKAEQATIISVNALAALKAQSITEATRNKDN</sequence>
<dbReference type="Pfam" id="PF10627">
    <property type="entry name" value="CsgE"/>
    <property type="match status" value="1"/>
</dbReference>
<feature type="signal peptide" evidence="4">
    <location>
        <begin position="1"/>
        <end position="20"/>
    </location>
</feature>
<organism evidence="5 6">
    <name type="scientific">Shewanella avicenniae</name>
    <dbReference type="NCBI Taxonomy" id="2814294"/>
    <lineage>
        <taxon>Bacteria</taxon>
        <taxon>Pseudomonadati</taxon>
        <taxon>Pseudomonadota</taxon>
        <taxon>Gammaproteobacteria</taxon>
        <taxon>Alteromonadales</taxon>
        <taxon>Shewanellaceae</taxon>
        <taxon>Shewanella</taxon>
    </lineage>
</organism>
<evidence type="ECO:0000256" key="1">
    <source>
        <dbReference type="ARBA" id="ARBA00003989"/>
    </source>
</evidence>
<keyword evidence="6" id="KW-1185">Reference proteome</keyword>
<reference evidence="5 6" key="1">
    <citation type="submission" date="2021-03" db="EMBL/GenBank/DDBJ databases">
        <title>Novel species identification of genus Shewanella.</title>
        <authorList>
            <person name="Liu G."/>
            <person name="Zhang Q."/>
        </authorList>
    </citation>
    <scope>NUCLEOTIDE SEQUENCE [LARGE SCALE GENOMIC DNA]</scope>
    <source>
        <strain evidence="5 6">FJAT-51800</strain>
    </source>
</reference>
<feature type="chain" id="PRO_5045502021" description="Curli production assembly/transport component CsgE" evidence="4">
    <location>
        <begin position="21"/>
        <end position="127"/>
    </location>
</feature>
<comment type="function">
    <text evidence="1">May be involved in the biogenesis of curli organelles.</text>
</comment>